<dbReference type="InterPro" id="IPR000194">
    <property type="entry name" value="ATPase_F1/V1/A1_a/bsu_nucl-bd"/>
</dbReference>
<dbReference type="GO" id="GO:0016787">
    <property type="term" value="F:hydrolase activity"/>
    <property type="evidence" value="ECO:0007669"/>
    <property type="project" value="UniProtKB-KW"/>
</dbReference>
<dbReference type="GO" id="GO:0045259">
    <property type="term" value="C:proton-transporting ATP synthase complex"/>
    <property type="evidence" value="ECO:0007669"/>
    <property type="project" value="InterPro"/>
</dbReference>
<dbReference type="SUPFAM" id="SSF52540">
    <property type="entry name" value="P-loop containing nucleoside triphosphate hydrolases"/>
    <property type="match status" value="1"/>
</dbReference>
<sequence length="180" mass="19560">MVRKLEEHGALANTIVVVATASESAALQYPGTVCRVAQWANTSVTAVRCADHLRMTCLNRLLLTVRSPCCSVVRQDVKHSRATFSTSTLVCWERAARVNAEYVEAFTKGEVKGKTGSLTALPIIETQAGDVSAFVPTNVISITDGQIFLETNLFNAGYSSCGLTRVFPYPVLVVQHRPRS</sequence>
<evidence type="ECO:0000259" key="1">
    <source>
        <dbReference type="Pfam" id="PF00006"/>
    </source>
</evidence>
<protein>
    <submittedName>
        <fullName evidence="2">ATP synthase subunit alpha</fullName>
        <ecNumber evidence="2">3.6.3.14</ecNumber>
    </submittedName>
</protein>
<name>A0A376L7Q5_ECOLX</name>
<organism evidence="2 3">
    <name type="scientific">Escherichia coli</name>
    <dbReference type="NCBI Taxonomy" id="562"/>
    <lineage>
        <taxon>Bacteria</taxon>
        <taxon>Pseudomonadati</taxon>
        <taxon>Pseudomonadota</taxon>
        <taxon>Gammaproteobacteria</taxon>
        <taxon>Enterobacterales</taxon>
        <taxon>Enterobacteriaceae</taxon>
        <taxon>Escherichia</taxon>
    </lineage>
</organism>
<dbReference type="EMBL" id="UFZQ01000001">
    <property type="protein sequence ID" value="STE89771.1"/>
    <property type="molecule type" value="Genomic_DNA"/>
</dbReference>
<keyword evidence="2" id="KW-0378">Hydrolase</keyword>
<dbReference type="PANTHER" id="PTHR48082">
    <property type="entry name" value="ATP SYNTHASE SUBUNIT ALPHA, MITOCHONDRIAL"/>
    <property type="match status" value="1"/>
</dbReference>
<reference evidence="2 3" key="1">
    <citation type="submission" date="2018-06" db="EMBL/GenBank/DDBJ databases">
        <authorList>
            <consortium name="Pathogen Informatics"/>
            <person name="Doyle S."/>
        </authorList>
    </citation>
    <scope>NUCLEOTIDE SEQUENCE [LARGE SCALE GENOMIC DNA]</scope>
    <source>
        <strain evidence="2 3">NCTC10418</strain>
    </source>
</reference>
<dbReference type="InterPro" id="IPR027417">
    <property type="entry name" value="P-loop_NTPase"/>
</dbReference>
<dbReference type="GO" id="GO:0046933">
    <property type="term" value="F:proton-transporting ATP synthase activity, rotational mechanism"/>
    <property type="evidence" value="ECO:0007669"/>
    <property type="project" value="InterPro"/>
</dbReference>
<dbReference type="PANTHER" id="PTHR48082:SF2">
    <property type="entry name" value="ATP SYNTHASE SUBUNIT ALPHA, MITOCHONDRIAL"/>
    <property type="match status" value="1"/>
</dbReference>
<dbReference type="AlphaFoldDB" id="A0A376L7Q5"/>
<accession>A0A376L7Q5</accession>
<dbReference type="Proteomes" id="UP000255460">
    <property type="component" value="Unassembled WGS sequence"/>
</dbReference>
<feature type="domain" description="ATPase F1/V1/A1 complex alpha/beta subunit nucleotide-binding" evidence="1">
    <location>
        <begin position="109"/>
        <end position="157"/>
    </location>
</feature>
<proteinExistence type="predicted"/>
<dbReference type="InterPro" id="IPR005294">
    <property type="entry name" value="ATP_synth_F1_asu"/>
</dbReference>
<gene>
    <name evidence="2" type="primary">atpA_3</name>
    <name evidence="2" type="ORF">NCTC10418_07539</name>
</gene>
<dbReference type="EC" id="3.6.3.14" evidence="2"/>
<dbReference type="Pfam" id="PF00006">
    <property type="entry name" value="ATP-synt_ab"/>
    <property type="match status" value="1"/>
</dbReference>
<dbReference type="GO" id="GO:0005524">
    <property type="term" value="F:ATP binding"/>
    <property type="evidence" value="ECO:0007669"/>
    <property type="project" value="InterPro"/>
</dbReference>
<evidence type="ECO:0000313" key="3">
    <source>
        <dbReference type="Proteomes" id="UP000255460"/>
    </source>
</evidence>
<dbReference type="Gene3D" id="3.40.50.300">
    <property type="entry name" value="P-loop containing nucleotide triphosphate hydrolases"/>
    <property type="match status" value="1"/>
</dbReference>
<evidence type="ECO:0000313" key="2">
    <source>
        <dbReference type="EMBL" id="STE89771.1"/>
    </source>
</evidence>
<dbReference type="GO" id="GO:0043531">
    <property type="term" value="F:ADP binding"/>
    <property type="evidence" value="ECO:0007669"/>
    <property type="project" value="TreeGrafter"/>
</dbReference>